<dbReference type="CDD" id="cd11075">
    <property type="entry name" value="CYP77_89"/>
    <property type="match status" value="1"/>
</dbReference>
<dbReference type="SUPFAM" id="SSF48264">
    <property type="entry name" value="Cytochrome P450"/>
    <property type="match status" value="1"/>
</dbReference>
<evidence type="ECO:0000256" key="1">
    <source>
        <dbReference type="ARBA" id="ARBA00001971"/>
    </source>
</evidence>
<dbReference type="AlphaFoldDB" id="A0AAQ3JXE8"/>
<dbReference type="GO" id="GO:0052615">
    <property type="term" value="F:ent-kaurene oxidase activity"/>
    <property type="evidence" value="ECO:0007669"/>
    <property type="project" value="InterPro"/>
</dbReference>
<comment type="subcellular location">
    <subcellularLocation>
        <location evidence="2">Membrane</location>
        <topology evidence="2">Single-pass membrane protein</topology>
    </subcellularLocation>
</comment>
<dbReference type="PRINTS" id="PR00463">
    <property type="entry name" value="EP450I"/>
</dbReference>
<evidence type="ECO:0000256" key="8">
    <source>
        <dbReference type="ARBA" id="ARBA00023002"/>
    </source>
</evidence>
<evidence type="ECO:0000313" key="15">
    <source>
        <dbReference type="Proteomes" id="UP001327560"/>
    </source>
</evidence>
<organism evidence="14 15">
    <name type="scientific">Canna indica</name>
    <name type="common">Indian-shot</name>
    <dbReference type="NCBI Taxonomy" id="4628"/>
    <lineage>
        <taxon>Eukaryota</taxon>
        <taxon>Viridiplantae</taxon>
        <taxon>Streptophyta</taxon>
        <taxon>Embryophyta</taxon>
        <taxon>Tracheophyta</taxon>
        <taxon>Spermatophyta</taxon>
        <taxon>Magnoliopsida</taxon>
        <taxon>Liliopsida</taxon>
        <taxon>Zingiberales</taxon>
        <taxon>Cannaceae</taxon>
        <taxon>Canna</taxon>
    </lineage>
</organism>
<dbReference type="GO" id="GO:0010241">
    <property type="term" value="P:ent-kaurene oxidation to kaurenoic acid"/>
    <property type="evidence" value="ECO:0007669"/>
    <property type="project" value="InterPro"/>
</dbReference>
<evidence type="ECO:0000256" key="11">
    <source>
        <dbReference type="ARBA" id="ARBA00023136"/>
    </source>
</evidence>
<comment type="cofactor">
    <cofactor evidence="1 12">
        <name>heme</name>
        <dbReference type="ChEBI" id="CHEBI:30413"/>
    </cofactor>
</comment>
<keyword evidence="10 13" id="KW-0503">Monooxygenase</keyword>
<dbReference type="GO" id="GO:0020037">
    <property type="term" value="F:heme binding"/>
    <property type="evidence" value="ECO:0007669"/>
    <property type="project" value="InterPro"/>
</dbReference>
<keyword evidence="6 12" id="KW-0479">Metal-binding</keyword>
<evidence type="ECO:0000256" key="3">
    <source>
        <dbReference type="ARBA" id="ARBA00010617"/>
    </source>
</evidence>
<accession>A0AAQ3JXE8</accession>
<evidence type="ECO:0000256" key="12">
    <source>
        <dbReference type="PIRSR" id="PIRSR602401-1"/>
    </source>
</evidence>
<keyword evidence="9 12" id="KW-0408">Iron</keyword>
<sequence>MEMQISSAHLAPSTLVFIAAAIVTAAAVAAGKLLLGRRRGFNLPPAVPGWPLIGNLLQLKDKKPHQTFAKWAEVFGPIYTIRTGASTVVVLNSSEVAKEAMVTKFSSISSRKLSKALTLLTSNKSMVAMSDYGEFHRMVKRYIMTSLLGPNAQKQYRDYRDTLNESVVQILHSEVKEDPERAINFREPFQTELFRLALKQVLGQDVESVYVEELGKEITKKEIFNILVVDPMEGAIEVDWRDFFPYLRWVPNKSFELKIQRMVARKMAVTRALIMEQKKRRELGKEINSYVDFLLSENTLTEEQLTTLVWESIIEASDTTLVTTEWAMFELAKNPKYQDLLYQEIQQVCGSKKVSEEDLPRMPYLNAVFHETLRRHSPVPIVPLRYAHEDTQLAGFDIKAGSEIAINLYACNMDKQHWDEPQEWKPERFLDGKFEQMDKYKTMAFGAGKRVCAGSLQAVLISCTAIGRLVQEFDWKLKEGEEANVVTVQLTTQKLEPMHAYIKPRANKTATPESS</sequence>
<dbReference type="EMBL" id="CP136891">
    <property type="protein sequence ID" value="WOK97004.1"/>
    <property type="molecule type" value="Genomic_DNA"/>
</dbReference>
<dbReference type="PRINTS" id="PR00385">
    <property type="entry name" value="P450"/>
</dbReference>
<dbReference type="InterPro" id="IPR044225">
    <property type="entry name" value="KO_chloroplastic"/>
</dbReference>
<evidence type="ECO:0000256" key="4">
    <source>
        <dbReference type="ARBA" id="ARBA00022617"/>
    </source>
</evidence>
<keyword evidence="15" id="KW-1185">Reference proteome</keyword>
<dbReference type="Gene3D" id="1.10.630.10">
    <property type="entry name" value="Cytochrome P450"/>
    <property type="match status" value="1"/>
</dbReference>
<dbReference type="PANTHER" id="PTHR47283:SF1">
    <property type="entry name" value="ENT-KAURENE OXIDASE, CHLOROPLASTIC"/>
    <property type="match status" value="1"/>
</dbReference>
<dbReference type="PANTHER" id="PTHR47283">
    <property type="entry name" value="ENT-KAURENE OXIDASE, CHLOROPLASTIC"/>
    <property type="match status" value="1"/>
</dbReference>
<evidence type="ECO:0000256" key="10">
    <source>
        <dbReference type="ARBA" id="ARBA00023033"/>
    </source>
</evidence>
<evidence type="ECO:0000256" key="5">
    <source>
        <dbReference type="ARBA" id="ARBA00022692"/>
    </source>
</evidence>
<dbReference type="PROSITE" id="PS00086">
    <property type="entry name" value="CYTOCHROME_P450"/>
    <property type="match status" value="1"/>
</dbReference>
<dbReference type="GO" id="GO:0005506">
    <property type="term" value="F:iron ion binding"/>
    <property type="evidence" value="ECO:0007669"/>
    <property type="project" value="InterPro"/>
</dbReference>
<dbReference type="InterPro" id="IPR002401">
    <property type="entry name" value="Cyt_P450_E_grp-I"/>
</dbReference>
<dbReference type="GO" id="GO:0016709">
    <property type="term" value="F:oxidoreductase activity, acting on paired donors, with incorporation or reduction of molecular oxygen, NAD(P)H as one donor, and incorporation of one atom of oxygen"/>
    <property type="evidence" value="ECO:0007669"/>
    <property type="project" value="TreeGrafter"/>
</dbReference>
<feature type="binding site" description="axial binding residue" evidence="12">
    <location>
        <position position="452"/>
    </location>
    <ligand>
        <name>heme</name>
        <dbReference type="ChEBI" id="CHEBI:30413"/>
    </ligand>
    <ligandPart>
        <name>Fe</name>
        <dbReference type="ChEBI" id="CHEBI:18248"/>
    </ligandPart>
</feature>
<keyword evidence="8 13" id="KW-0560">Oxidoreductase</keyword>
<keyword evidence="4 12" id="KW-0349">Heme</keyword>
<proteinExistence type="inferred from homology"/>
<keyword evidence="7" id="KW-1133">Transmembrane helix</keyword>
<dbReference type="Pfam" id="PF00067">
    <property type="entry name" value="p450"/>
    <property type="match status" value="1"/>
</dbReference>
<gene>
    <name evidence="14" type="ORF">Cni_G05712</name>
</gene>
<dbReference type="InterPro" id="IPR017972">
    <property type="entry name" value="Cyt_P450_CS"/>
</dbReference>
<dbReference type="FunFam" id="1.10.630.10:FF:000062">
    <property type="entry name" value="Ent-kaurene oxidase 2"/>
    <property type="match status" value="1"/>
</dbReference>
<name>A0AAQ3JXE8_9LILI</name>
<dbReference type="GO" id="GO:0009686">
    <property type="term" value="P:gibberellin biosynthetic process"/>
    <property type="evidence" value="ECO:0007669"/>
    <property type="project" value="InterPro"/>
</dbReference>
<dbReference type="InterPro" id="IPR036396">
    <property type="entry name" value="Cyt_P450_sf"/>
</dbReference>
<evidence type="ECO:0000256" key="2">
    <source>
        <dbReference type="ARBA" id="ARBA00004167"/>
    </source>
</evidence>
<dbReference type="InterPro" id="IPR001128">
    <property type="entry name" value="Cyt_P450"/>
</dbReference>
<evidence type="ECO:0000256" key="13">
    <source>
        <dbReference type="RuleBase" id="RU000461"/>
    </source>
</evidence>
<keyword evidence="5" id="KW-0812">Transmembrane</keyword>
<dbReference type="Proteomes" id="UP001327560">
    <property type="component" value="Chromosome 2"/>
</dbReference>
<evidence type="ECO:0000256" key="7">
    <source>
        <dbReference type="ARBA" id="ARBA00022989"/>
    </source>
</evidence>
<dbReference type="GO" id="GO:0005783">
    <property type="term" value="C:endoplasmic reticulum"/>
    <property type="evidence" value="ECO:0007669"/>
    <property type="project" value="TreeGrafter"/>
</dbReference>
<dbReference type="GO" id="GO:0009707">
    <property type="term" value="C:chloroplast outer membrane"/>
    <property type="evidence" value="ECO:0007669"/>
    <property type="project" value="TreeGrafter"/>
</dbReference>
<evidence type="ECO:0000256" key="6">
    <source>
        <dbReference type="ARBA" id="ARBA00022723"/>
    </source>
</evidence>
<evidence type="ECO:0000313" key="14">
    <source>
        <dbReference type="EMBL" id="WOK97004.1"/>
    </source>
</evidence>
<comment type="similarity">
    <text evidence="3 13">Belongs to the cytochrome P450 family.</text>
</comment>
<keyword evidence="11" id="KW-0472">Membrane</keyword>
<evidence type="ECO:0000256" key="9">
    <source>
        <dbReference type="ARBA" id="ARBA00023004"/>
    </source>
</evidence>
<reference evidence="14 15" key="1">
    <citation type="submission" date="2023-10" db="EMBL/GenBank/DDBJ databases">
        <title>Chromosome-scale genome assembly provides insights into flower coloration mechanisms of Canna indica.</title>
        <authorList>
            <person name="Li C."/>
        </authorList>
    </citation>
    <scope>NUCLEOTIDE SEQUENCE [LARGE SCALE GENOMIC DNA]</scope>
    <source>
        <tissue evidence="14">Flower</tissue>
    </source>
</reference>
<protein>
    <submittedName>
        <fullName evidence="14">Ent-kaurene oxidase</fullName>
    </submittedName>
</protein>